<reference evidence="2" key="1">
    <citation type="journal article" date="2021" name="Front. Microbiol.">
        <title>Comprehensive Comparative Genomics and Phenotyping of Methylobacterium Species.</title>
        <authorList>
            <person name="Alessa O."/>
            <person name="Ogura Y."/>
            <person name="Fujitani Y."/>
            <person name="Takami H."/>
            <person name="Hayashi T."/>
            <person name="Sahin N."/>
            <person name="Tani A."/>
        </authorList>
    </citation>
    <scope>NUCLEOTIDE SEQUENCE</scope>
    <source>
        <strain evidence="2">LMG 23639</strain>
    </source>
</reference>
<evidence type="ECO:0000313" key="2">
    <source>
        <dbReference type="EMBL" id="GJE05266.1"/>
    </source>
</evidence>
<feature type="transmembrane region" description="Helical" evidence="1">
    <location>
        <begin position="61"/>
        <end position="87"/>
    </location>
</feature>
<keyword evidence="1" id="KW-1133">Transmembrane helix</keyword>
<sequence length="702" mass="74483">MKPSLWSPLVRVPAFAVLFLVGYRLSYFFPVLSTKSDLATVFNVFREIGAGEFRNVGHPEFAFALACAIVSSAAGLALAILVMHVFAIRLALRSALKALGPKRDPRAFRGEFQTADQRLSNHPLVGHAWSEFAKTCVKEDVVVRTVRPGSLISASAARENLAGLKLMPTIPGYFVGLGLLLTFVGLVIALSKAAGGVAGSPENMTQSLRELLDAATFKFATSIAGLFASLALALTFKVYSIAIETGFERFARAIEARTTFQAPQEALQRLQRTSDDQLNQLKAINDVQFFTRLGSTIAPALADAVEKAVKPLAAQLEATANKLDDNSRTGAEGLITQFTKTIQGSAGAEISALAGVLRETKEALEGVRGNLAGSSEDFARKIAAATEGFSRLVGQAGDQFNNANSASRETMEGLLAALREAGEQARDRMNSGVSEAGKKAATMLETGLGEVLSRVEKQMGSFQTALAGFQERVTEESGRSAAASKDAARAAATAAGEAAREAAASIRSGFNEVVTELRGDMERMSAAMRASAAAFAEQARAHQQTTEQSTVVATAFGKVANDVSSASRPLVQSADRITASTETMARAVTEASAAIRVGQDAAKTLADRLEANQRQVEAAWKSYDERFGAVDQVLADAVKALAAETTRQQQGIAQFVRDIDAGCADAIQKLHTVTSSLEQNTTDLADTFEDFLTNVRRVPANA</sequence>
<dbReference type="NCBIfam" id="NF033914">
    <property type="entry name" value="antiphage_ZorA_1"/>
    <property type="match status" value="1"/>
</dbReference>
<gene>
    <name evidence="2" type="ORF">AOPFMNJM_0564</name>
</gene>
<evidence type="ECO:0008006" key="4">
    <source>
        <dbReference type="Google" id="ProtNLM"/>
    </source>
</evidence>
<dbReference type="Proteomes" id="UP001055102">
    <property type="component" value="Unassembled WGS sequence"/>
</dbReference>
<keyword evidence="1" id="KW-0812">Transmembrane</keyword>
<dbReference type="Gene3D" id="1.20.120.20">
    <property type="entry name" value="Apolipoprotein"/>
    <property type="match status" value="1"/>
</dbReference>
<evidence type="ECO:0000313" key="3">
    <source>
        <dbReference type="Proteomes" id="UP001055102"/>
    </source>
</evidence>
<feature type="transmembrane region" description="Helical" evidence="1">
    <location>
        <begin position="173"/>
        <end position="195"/>
    </location>
</feature>
<name>A0ABQ4SSJ8_9HYPH</name>
<proteinExistence type="predicted"/>
<keyword evidence="1" id="KW-0472">Membrane</keyword>
<dbReference type="SUPFAM" id="SSF58113">
    <property type="entry name" value="Apolipoprotein A-I"/>
    <property type="match status" value="1"/>
</dbReference>
<feature type="transmembrane region" description="Helical" evidence="1">
    <location>
        <begin position="12"/>
        <end position="32"/>
    </location>
</feature>
<feature type="transmembrane region" description="Helical" evidence="1">
    <location>
        <begin position="215"/>
        <end position="239"/>
    </location>
</feature>
<protein>
    <recommendedName>
        <fullName evidence="4">MotA/TolQ/ExbB proton channel domain-containing protein</fullName>
    </recommendedName>
</protein>
<accession>A0ABQ4SSJ8</accession>
<evidence type="ECO:0000256" key="1">
    <source>
        <dbReference type="SAM" id="Phobius"/>
    </source>
</evidence>
<comment type="caution">
    <text evidence="2">The sequence shown here is derived from an EMBL/GenBank/DDBJ whole genome shotgun (WGS) entry which is preliminary data.</text>
</comment>
<organism evidence="2 3">
    <name type="scientific">Methylobacterium jeotgali</name>
    <dbReference type="NCBI Taxonomy" id="381630"/>
    <lineage>
        <taxon>Bacteria</taxon>
        <taxon>Pseudomonadati</taxon>
        <taxon>Pseudomonadota</taxon>
        <taxon>Alphaproteobacteria</taxon>
        <taxon>Hyphomicrobiales</taxon>
        <taxon>Methylobacteriaceae</taxon>
        <taxon>Methylobacterium</taxon>
    </lineage>
</organism>
<dbReference type="EMBL" id="BPQR01000010">
    <property type="protein sequence ID" value="GJE05266.1"/>
    <property type="molecule type" value="Genomic_DNA"/>
</dbReference>
<keyword evidence="3" id="KW-1185">Reference proteome</keyword>
<reference evidence="2" key="2">
    <citation type="submission" date="2021-08" db="EMBL/GenBank/DDBJ databases">
        <authorList>
            <person name="Tani A."/>
            <person name="Ola A."/>
            <person name="Ogura Y."/>
            <person name="Katsura K."/>
            <person name="Hayashi T."/>
        </authorList>
    </citation>
    <scope>NUCLEOTIDE SEQUENCE</scope>
    <source>
        <strain evidence="2">LMG 23639</strain>
    </source>
</reference>